<feature type="compositionally biased region" description="Basic and acidic residues" evidence="2">
    <location>
        <begin position="334"/>
        <end position="348"/>
    </location>
</feature>
<feature type="domain" description="Protein kinase" evidence="3">
    <location>
        <begin position="564"/>
        <end position="745"/>
    </location>
</feature>
<dbReference type="GO" id="GO:0005524">
    <property type="term" value="F:ATP binding"/>
    <property type="evidence" value="ECO:0007669"/>
    <property type="project" value="UniProtKB-UniRule"/>
</dbReference>
<accession>A0A9P6B7N4</accession>
<gene>
    <name evidence="4" type="ORF">BS47DRAFT_194993</name>
</gene>
<dbReference type="AlphaFoldDB" id="A0A9P6B7N4"/>
<dbReference type="PANTHER" id="PTHR37171:SF1">
    <property type="entry name" value="SERINE_THREONINE-PROTEIN KINASE YRZF-RELATED"/>
    <property type="match status" value="1"/>
</dbReference>
<keyword evidence="1" id="KW-0067">ATP-binding</keyword>
<dbReference type="InterPro" id="IPR011009">
    <property type="entry name" value="Kinase-like_dom_sf"/>
</dbReference>
<dbReference type="Gene3D" id="1.10.510.10">
    <property type="entry name" value="Transferase(Phosphotransferase) domain 1"/>
    <property type="match status" value="1"/>
</dbReference>
<dbReference type="PROSITE" id="PS50011">
    <property type="entry name" value="PROTEIN_KINASE_DOM"/>
    <property type="match status" value="1"/>
</dbReference>
<feature type="compositionally biased region" description="Acidic residues" evidence="2">
    <location>
        <begin position="435"/>
        <end position="447"/>
    </location>
</feature>
<organism evidence="4 5">
    <name type="scientific">Hydnum rufescens UP504</name>
    <dbReference type="NCBI Taxonomy" id="1448309"/>
    <lineage>
        <taxon>Eukaryota</taxon>
        <taxon>Fungi</taxon>
        <taxon>Dikarya</taxon>
        <taxon>Basidiomycota</taxon>
        <taxon>Agaricomycotina</taxon>
        <taxon>Agaricomycetes</taxon>
        <taxon>Cantharellales</taxon>
        <taxon>Hydnaceae</taxon>
        <taxon>Hydnum</taxon>
    </lineage>
</organism>
<dbReference type="InterPro" id="IPR000719">
    <property type="entry name" value="Prot_kinase_dom"/>
</dbReference>
<dbReference type="EMBL" id="MU128922">
    <property type="protein sequence ID" value="KAF9518757.1"/>
    <property type="molecule type" value="Genomic_DNA"/>
</dbReference>
<evidence type="ECO:0000313" key="5">
    <source>
        <dbReference type="Proteomes" id="UP000886523"/>
    </source>
</evidence>
<name>A0A9P6B7N4_9AGAM</name>
<evidence type="ECO:0000256" key="2">
    <source>
        <dbReference type="SAM" id="MobiDB-lite"/>
    </source>
</evidence>
<dbReference type="PROSITE" id="PS00107">
    <property type="entry name" value="PROTEIN_KINASE_ATP"/>
    <property type="match status" value="1"/>
</dbReference>
<evidence type="ECO:0000313" key="4">
    <source>
        <dbReference type="EMBL" id="KAF9518757.1"/>
    </source>
</evidence>
<feature type="region of interest" description="Disordered" evidence="2">
    <location>
        <begin position="247"/>
        <end position="348"/>
    </location>
</feature>
<feature type="compositionally biased region" description="Basic and acidic residues" evidence="2">
    <location>
        <begin position="305"/>
        <end position="327"/>
    </location>
</feature>
<dbReference type="PROSITE" id="PS00109">
    <property type="entry name" value="PROTEIN_KINASE_TYR"/>
    <property type="match status" value="1"/>
</dbReference>
<keyword evidence="5" id="KW-1185">Reference proteome</keyword>
<dbReference type="Proteomes" id="UP000886523">
    <property type="component" value="Unassembled WGS sequence"/>
</dbReference>
<proteinExistence type="predicted"/>
<dbReference type="InterPro" id="IPR052396">
    <property type="entry name" value="Meiotic_Drive_Suppr_Kinase"/>
</dbReference>
<dbReference type="SUPFAM" id="SSF56112">
    <property type="entry name" value="Protein kinase-like (PK-like)"/>
    <property type="match status" value="1"/>
</dbReference>
<evidence type="ECO:0000256" key="1">
    <source>
        <dbReference type="PROSITE-ProRule" id="PRU10141"/>
    </source>
</evidence>
<feature type="region of interest" description="Disordered" evidence="2">
    <location>
        <begin position="423"/>
        <end position="495"/>
    </location>
</feature>
<sequence>MAECSRSHLSEVRQEIDALFAWNPPVIRAIASPFSKRPSTGTHPPAFYDKHLAQQLVLKQVKRLPSLVQQLAANVDKALGNAFESLPPLEDFITSEARRMSLKYQDPTVFDEKGVVSYYEKITSTFCVPLASTLALHPKASVWDSLLEWSASTRSPGRAIMNGVLRFREIAHDEESKSTQELLLKNMDNETRRAFEDLSKSVSPLATWEMKSLFAAPKEVVTAICNLDRFTWTSCQKVLCKVPEHKRMRERAEPARAGPDAKNPSWDLKDVSYPPAAPAEPLGQALSSTSAMPPPMQAVSMVPSAKEKGKGKAKAETEDRGADEGKASRKRQKRDRDDAAYQDPHDRTAEKVVQQAWAQAVRDDGTVIVLHSGNYELVCLRHRASQTLYVSDLIEPHTCANPGYGKVQVGIYVAAVEDAINRRKQQPYAESQDTPPDDDEDRFDIDDNNDKGPRRGRRSDRGPRGGRRGDSNVRSRGPGRRGGSQRRGETRNDDADAAAVDKLIQVASIAENTLVQLHYSIYDSPVPASFVRSSPPILANMESLAPPDSPRAISTGRLGECLFIILTSEIGQGATGLVHRGTLNFDIPGVSGAIDVIVKFAFELEQQDALRAEHEVYRLLRSKGILTGIATTLGIFDDCEGMANALIMVYAGVSLSQGPHCILSASDCDLALSTLELIHNAGLLHGDIREENILVSDLGITIIDFAYSKQCRDRKAMNKEYRLLQYILGKQRHGGAYHTPMESYT</sequence>
<dbReference type="InterPro" id="IPR008266">
    <property type="entry name" value="Tyr_kinase_AS"/>
</dbReference>
<keyword evidence="1" id="KW-0547">Nucleotide-binding</keyword>
<dbReference type="InterPro" id="IPR017441">
    <property type="entry name" value="Protein_kinase_ATP_BS"/>
</dbReference>
<feature type="binding site" evidence="1">
    <location>
        <position position="599"/>
    </location>
    <ligand>
        <name>ATP</name>
        <dbReference type="ChEBI" id="CHEBI:30616"/>
    </ligand>
</feature>
<evidence type="ECO:0000259" key="3">
    <source>
        <dbReference type="PROSITE" id="PS50011"/>
    </source>
</evidence>
<dbReference type="GO" id="GO:0004672">
    <property type="term" value="F:protein kinase activity"/>
    <property type="evidence" value="ECO:0007669"/>
    <property type="project" value="InterPro"/>
</dbReference>
<reference evidence="4" key="1">
    <citation type="journal article" date="2020" name="Nat. Commun.">
        <title>Large-scale genome sequencing of mycorrhizal fungi provides insights into the early evolution of symbiotic traits.</title>
        <authorList>
            <person name="Miyauchi S."/>
            <person name="Kiss E."/>
            <person name="Kuo A."/>
            <person name="Drula E."/>
            <person name="Kohler A."/>
            <person name="Sanchez-Garcia M."/>
            <person name="Morin E."/>
            <person name="Andreopoulos B."/>
            <person name="Barry K.W."/>
            <person name="Bonito G."/>
            <person name="Buee M."/>
            <person name="Carver A."/>
            <person name="Chen C."/>
            <person name="Cichocki N."/>
            <person name="Clum A."/>
            <person name="Culley D."/>
            <person name="Crous P.W."/>
            <person name="Fauchery L."/>
            <person name="Girlanda M."/>
            <person name="Hayes R.D."/>
            <person name="Keri Z."/>
            <person name="LaButti K."/>
            <person name="Lipzen A."/>
            <person name="Lombard V."/>
            <person name="Magnuson J."/>
            <person name="Maillard F."/>
            <person name="Murat C."/>
            <person name="Nolan M."/>
            <person name="Ohm R.A."/>
            <person name="Pangilinan J."/>
            <person name="Pereira M.F."/>
            <person name="Perotto S."/>
            <person name="Peter M."/>
            <person name="Pfister S."/>
            <person name="Riley R."/>
            <person name="Sitrit Y."/>
            <person name="Stielow J.B."/>
            <person name="Szollosi G."/>
            <person name="Zifcakova L."/>
            <person name="Stursova M."/>
            <person name="Spatafora J.W."/>
            <person name="Tedersoo L."/>
            <person name="Vaario L.M."/>
            <person name="Yamada A."/>
            <person name="Yan M."/>
            <person name="Wang P."/>
            <person name="Xu J."/>
            <person name="Bruns T."/>
            <person name="Baldrian P."/>
            <person name="Vilgalys R."/>
            <person name="Dunand C."/>
            <person name="Henrissat B."/>
            <person name="Grigoriev I.V."/>
            <person name="Hibbett D."/>
            <person name="Nagy L.G."/>
            <person name="Martin F.M."/>
        </authorList>
    </citation>
    <scope>NUCLEOTIDE SEQUENCE</scope>
    <source>
        <strain evidence="4">UP504</strain>
    </source>
</reference>
<feature type="compositionally biased region" description="Basic and acidic residues" evidence="2">
    <location>
        <begin position="448"/>
        <end position="473"/>
    </location>
</feature>
<dbReference type="OrthoDB" id="2521594at2759"/>
<comment type="caution">
    <text evidence="4">The sequence shown here is derived from an EMBL/GenBank/DDBJ whole genome shotgun (WGS) entry which is preliminary data.</text>
</comment>
<protein>
    <recommendedName>
        <fullName evidence="3">Protein kinase domain-containing protein</fullName>
    </recommendedName>
</protein>
<dbReference type="PANTHER" id="PTHR37171">
    <property type="entry name" value="SERINE/THREONINE-PROTEIN KINASE YRZF-RELATED"/>
    <property type="match status" value="1"/>
</dbReference>